<dbReference type="Proteomes" id="UP000186206">
    <property type="component" value="Unassembled WGS sequence"/>
</dbReference>
<dbReference type="EMBL" id="MJMI01000011">
    <property type="protein sequence ID" value="OLQ95720.1"/>
    <property type="molecule type" value="Genomic_DNA"/>
</dbReference>
<sequence>MREFGTLHYGCGKVDTGVRNAALRMRESGYGSSERCATDAREEQESVELKTERHSLEYRAKERTFLHPEAKYRGYGVLYFHSQSEVSKRLNFPASRNDVSTIRNVLEERYLRYRTFQFRFYQKRKRP</sequence>
<name>A0ABX3FN95_9VIBR</name>
<evidence type="ECO:0000313" key="1">
    <source>
        <dbReference type="EMBL" id="OLQ95720.1"/>
    </source>
</evidence>
<gene>
    <name evidence="1" type="ORF">BIY21_05560</name>
</gene>
<keyword evidence="2" id="KW-1185">Reference proteome</keyword>
<accession>A0ABX3FN95</accession>
<evidence type="ECO:0000313" key="2">
    <source>
        <dbReference type="Proteomes" id="UP000186206"/>
    </source>
</evidence>
<comment type="caution">
    <text evidence="1">The sequence shown here is derived from an EMBL/GenBank/DDBJ whole genome shotgun (WGS) entry which is preliminary data.</text>
</comment>
<organism evidence="1 2">
    <name type="scientific">Vibrio ponticus</name>
    <dbReference type="NCBI Taxonomy" id="265668"/>
    <lineage>
        <taxon>Bacteria</taxon>
        <taxon>Pseudomonadati</taxon>
        <taxon>Pseudomonadota</taxon>
        <taxon>Gammaproteobacteria</taxon>
        <taxon>Vibrionales</taxon>
        <taxon>Vibrionaceae</taxon>
        <taxon>Vibrio</taxon>
    </lineage>
</organism>
<reference evidence="1 2" key="1">
    <citation type="submission" date="2016-09" db="EMBL/GenBank/DDBJ databases">
        <title>Genomic Taxonomy of the Vibrionaceae.</title>
        <authorList>
            <person name="Gonzalez-Castillo A."/>
            <person name="Gomez-Gil B."/>
            <person name="Enciso-Ibarra K."/>
        </authorList>
    </citation>
    <scope>NUCLEOTIDE SEQUENCE [LARGE SCALE GENOMIC DNA]</scope>
    <source>
        <strain evidence="1 2">CAIM 1731</strain>
    </source>
</reference>
<proteinExistence type="predicted"/>
<protein>
    <submittedName>
        <fullName evidence="1">Uncharacterized protein</fullName>
    </submittedName>
</protein>